<dbReference type="EMBL" id="KQ965768">
    <property type="protein sequence ID" value="KXS14580.1"/>
    <property type="molecule type" value="Genomic_DNA"/>
</dbReference>
<accession>A0A139ACT7</accession>
<dbReference type="Pfam" id="PF12973">
    <property type="entry name" value="Cupin_7"/>
    <property type="match status" value="1"/>
</dbReference>
<dbReference type="AlphaFoldDB" id="A0A139ACT7"/>
<dbReference type="InterPro" id="IPR014710">
    <property type="entry name" value="RmlC-like_jellyroll"/>
</dbReference>
<sequence length="243" mass="26243">MQLNADLSLPATAKYSDTRWVKSPGGEVDRGMLDRDGDEVARATSLVRYAAGSAFPPHTHGGGEEFYVLEGVFGDEHGEYPAGWYVRNKVGSSHSPRVGPTGCLIFVKLRWMRPDEPDLKLDTRPLADHGWHTLYADPVTPESVAVGVVGVGPTGVLDTAGDTALARLVQNGWELVVAQGQVEVEVETVSATGESRETVRMDVFDWLRRPASTSGNGGISIRNVGTGPAKVVLRAGYMTRWLQ</sequence>
<organism evidence="2 3">
    <name type="scientific">Gonapodya prolifera (strain JEL478)</name>
    <name type="common">Monoblepharis prolifera</name>
    <dbReference type="NCBI Taxonomy" id="1344416"/>
    <lineage>
        <taxon>Eukaryota</taxon>
        <taxon>Fungi</taxon>
        <taxon>Fungi incertae sedis</taxon>
        <taxon>Chytridiomycota</taxon>
        <taxon>Chytridiomycota incertae sedis</taxon>
        <taxon>Monoblepharidomycetes</taxon>
        <taxon>Monoblepharidales</taxon>
        <taxon>Gonapodyaceae</taxon>
        <taxon>Gonapodya</taxon>
    </lineage>
</organism>
<evidence type="ECO:0000313" key="3">
    <source>
        <dbReference type="Proteomes" id="UP000070544"/>
    </source>
</evidence>
<evidence type="ECO:0000313" key="2">
    <source>
        <dbReference type="EMBL" id="KXS14580.1"/>
    </source>
</evidence>
<dbReference type="InterPro" id="IPR011051">
    <property type="entry name" value="RmlC_Cupin_sf"/>
</dbReference>
<dbReference type="OrthoDB" id="72100at2759"/>
<dbReference type="CDD" id="cd20303">
    <property type="entry name" value="cupin_ChrR_1"/>
    <property type="match status" value="1"/>
</dbReference>
<reference evidence="2 3" key="1">
    <citation type="journal article" date="2015" name="Genome Biol. Evol.">
        <title>Phylogenomic analyses indicate that early fungi evolved digesting cell walls of algal ancestors of land plants.</title>
        <authorList>
            <person name="Chang Y."/>
            <person name="Wang S."/>
            <person name="Sekimoto S."/>
            <person name="Aerts A.L."/>
            <person name="Choi C."/>
            <person name="Clum A."/>
            <person name="LaButti K.M."/>
            <person name="Lindquist E.A."/>
            <person name="Yee Ngan C."/>
            <person name="Ohm R.A."/>
            <person name="Salamov A.A."/>
            <person name="Grigoriev I.V."/>
            <person name="Spatafora J.W."/>
            <person name="Berbee M.L."/>
        </authorList>
    </citation>
    <scope>NUCLEOTIDE SEQUENCE [LARGE SCALE GENOMIC DNA]</scope>
    <source>
        <strain evidence="2 3">JEL478</strain>
    </source>
</reference>
<dbReference type="SUPFAM" id="SSF51182">
    <property type="entry name" value="RmlC-like cupins"/>
    <property type="match status" value="1"/>
</dbReference>
<evidence type="ECO:0000259" key="1">
    <source>
        <dbReference type="Pfam" id="PF12973"/>
    </source>
</evidence>
<feature type="domain" description="ChrR-like cupin" evidence="1">
    <location>
        <begin position="12"/>
        <end position="110"/>
    </location>
</feature>
<keyword evidence="3" id="KW-1185">Reference proteome</keyword>
<protein>
    <recommendedName>
        <fullName evidence="1">ChrR-like cupin domain-containing protein</fullName>
    </recommendedName>
</protein>
<dbReference type="STRING" id="1344416.A0A139ACT7"/>
<dbReference type="InterPro" id="IPR025979">
    <property type="entry name" value="ChrR-like_cupin_dom"/>
</dbReference>
<dbReference type="Gene3D" id="2.60.120.10">
    <property type="entry name" value="Jelly Rolls"/>
    <property type="match status" value="1"/>
</dbReference>
<name>A0A139ACT7_GONPJ</name>
<proteinExistence type="predicted"/>
<dbReference type="Proteomes" id="UP000070544">
    <property type="component" value="Unassembled WGS sequence"/>
</dbReference>
<gene>
    <name evidence="2" type="ORF">M427DRAFT_135703</name>
</gene>